<keyword evidence="2" id="KW-1185">Reference proteome</keyword>
<reference evidence="1 2" key="1">
    <citation type="journal article" date="2005" name="PLoS Genet.">
        <title>Life in hot carbon monoxide: the complete genome sequence of Carboxydothermus hydrogenoformans Z-2901.</title>
        <authorList>
            <person name="Wu M."/>
            <person name="Ren Q."/>
            <person name="Durkin A.S."/>
            <person name="Daugherty S.C."/>
            <person name="Brinkac L.M."/>
            <person name="Dodson R.J."/>
            <person name="Madupu R."/>
            <person name="Sullivan S.A."/>
            <person name="Kolonay J.F."/>
            <person name="Haft D.H."/>
            <person name="Nelson W.C."/>
            <person name="Tallon L.J."/>
            <person name="Jones K.M."/>
            <person name="Ulrich L.E."/>
            <person name="Gonzalez J.M."/>
            <person name="Zhulin I.B."/>
            <person name="Robb F.T."/>
            <person name="Eisen J.A."/>
        </authorList>
    </citation>
    <scope>NUCLEOTIDE SEQUENCE [LARGE SCALE GENOMIC DNA]</scope>
    <source>
        <strain evidence="2">ATCC BAA-161 / DSM 6008 / Z-2901</strain>
    </source>
</reference>
<organism evidence="1 2">
    <name type="scientific">Carboxydothermus hydrogenoformans (strain ATCC BAA-161 / DSM 6008 / Z-2901)</name>
    <dbReference type="NCBI Taxonomy" id="246194"/>
    <lineage>
        <taxon>Bacteria</taxon>
        <taxon>Bacillati</taxon>
        <taxon>Bacillota</taxon>
        <taxon>Clostridia</taxon>
        <taxon>Thermoanaerobacterales</taxon>
        <taxon>Thermoanaerobacteraceae</taxon>
        <taxon>Carboxydothermus</taxon>
    </lineage>
</organism>
<sequence length="46" mass="5518">MLPQTKADIAIHFNISPRLVQEVLKELIKRRKIKKLFLEKKFTIKL</sequence>
<dbReference type="AlphaFoldDB" id="Q3AE35"/>
<accession>Q3AE35</accession>
<gene>
    <name evidence="1" type="ordered locus">CHY_0745</name>
</gene>
<name>Q3AE35_CARHZ</name>
<protein>
    <submittedName>
        <fullName evidence="1">Uncharacterized protein</fullName>
    </submittedName>
</protein>
<evidence type="ECO:0000313" key="2">
    <source>
        <dbReference type="Proteomes" id="UP000002706"/>
    </source>
</evidence>
<dbReference type="Proteomes" id="UP000002706">
    <property type="component" value="Chromosome"/>
</dbReference>
<evidence type="ECO:0000313" key="1">
    <source>
        <dbReference type="EMBL" id="ABB14094.1"/>
    </source>
</evidence>
<proteinExistence type="predicted"/>
<dbReference type="InParanoid" id="Q3AE35"/>
<dbReference type="HOGENOM" id="CLU_3181570_0_0_9"/>
<dbReference type="EMBL" id="CP000141">
    <property type="protein sequence ID" value="ABB14094.1"/>
    <property type="molecule type" value="Genomic_DNA"/>
</dbReference>
<dbReference type="KEGG" id="chy:CHY_0745"/>